<evidence type="ECO:0000313" key="1">
    <source>
        <dbReference type="EMBL" id="CEF61507.1"/>
    </source>
</evidence>
<evidence type="ECO:0000313" key="3">
    <source>
        <dbReference type="WBParaSite" id="SRAE_0000062900.1"/>
    </source>
</evidence>
<evidence type="ECO:0000313" key="4">
    <source>
        <dbReference type="WormBase" id="SRAE_0000062900"/>
    </source>
</evidence>
<dbReference type="RefSeq" id="XP_024500716.1">
    <property type="nucleotide sequence ID" value="XM_024646545.1"/>
</dbReference>
<dbReference type="WBParaSite" id="SRAE_0000062900.1">
    <property type="protein sequence ID" value="SRAE_0000062900.1"/>
    <property type="gene ID" value="WBGene00256377"/>
</dbReference>
<gene>
    <name evidence="1 3 4" type="ORF">SRAE_0000062900</name>
</gene>
<name>A0A090L044_STRRB</name>
<dbReference type="Proteomes" id="UP000035682">
    <property type="component" value="Unplaced"/>
</dbReference>
<evidence type="ECO:0000313" key="2">
    <source>
        <dbReference type="Proteomes" id="UP000035682"/>
    </source>
</evidence>
<reference evidence="3" key="3">
    <citation type="submission" date="2020-12" db="UniProtKB">
        <authorList>
            <consortium name="WormBaseParasite"/>
        </authorList>
    </citation>
    <scope>IDENTIFICATION</scope>
</reference>
<protein>
    <submittedName>
        <fullName evidence="1 3">Uncharacterized protein</fullName>
    </submittedName>
</protein>
<dbReference type="WormBase" id="SRAE_0000062900">
    <property type="protein sequence ID" value="SRP00576"/>
    <property type="gene ID" value="WBGene00256377"/>
</dbReference>
<keyword evidence="2" id="KW-1185">Reference proteome</keyword>
<sequence length="196" mass="22796">MNTRLNMNMPNMQELSCCCTWKKKTNALPDNRDQEFYQTNFIDDLLEGILGLVDSYAKEQPIYAKMKEYKQKFYNLNFTITDKNLLCPSFPKSQMLQKSIKLSEEEKFHYNVIRTTVETLDSTLSQEHLHQLAFDNFSLALLPHSRIQVKIHNILASCKQSQINNHTIEQLPAHTEENLNTTNNMKNSNSAQIFST</sequence>
<reference evidence="1" key="2">
    <citation type="submission" date="2014-09" db="EMBL/GenBank/DDBJ databases">
        <authorList>
            <person name="Aslett A.Martin."/>
        </authorList>
    </citation>
    <scope>NUCLEOTIDE SEQUENCE</scope>
    <source>
        <strain evidence="1">ED321 Heterogonic</strain>
    </source>
</reference>
<proteinExistence type="predicted"/>
<accession>A0A090L044</accession>
<dbReference type="CTD" id="36373875"/>
<dbReference type="AlphaFoldDB" id="A0A090L044"/>
<organism evidence="1">
    <name type="scientific">Strongyloides ratti</name>
    <name type="common">Parasitic roundworm</name>
    <dbReference type="NCBI Taxonomy" id="34506"/>
    <lineage>
        <taxon>Eukaryota</taxon>
        <taxon>Metazoa</taxon>
        <taxon>Ecdysozoa</taxon>
        <taxon>Nematoda</taxon>
        <taxon>Chromadorea</taxon>
        <taxon>Rhabditida</taxon>
        <taxon>Tylenchina</taxon>
        <taxon>Panagrolaimomorpha</taxon>
        <taxon>Strongyloidoidea</taxon>
        <taxon>Strongyloididae</taxon>
        <taxon>Strongyloides</taxon>
    </lineage>
</organism>
<dbReference type="EMBL" id="LN609409">
    <property type="protein sequence ID" value="CEF61507.1"/>
    <property type="molecule type" value="Genomic_DNA"/>
</dbReference>
<reference evidence="2" key="1">
    <citation type="submission" date="2014-09" db="EMBL/GenBank/DDBJ databases">
        <authorList>
            <person name="Martin A.A."/>
        </authorList>
    </citation>
    <scope>NUCLEOTIDE SEQUENCE</scope>
    <source>
        <strain evidence="2">ED321</strain>
    </source>
</reference>
<dbReference type="GeneID" id="36373875"/>